<dbReference type="RefSeq" id="WP_173764292.1">
    <property type="nucleotide sequence ID" value="NZ_CP048836.1"/>
</dbReference>
<dbReference type="AlphaFoldDB" id="A0A6C1B0M4"/>
<sequence>MPPDVATLVALLSAPDTAEHLDEAAWSRVIAVARNANLLGKLAARLDAANRLPPGNPSRHLVGALMLSRRQRQSVTWEAVQIDDALADLNIPVVLLKGAAYAMARHASADGRLFGDIDILVPRASLDQVEMHLMVSGWTAIKQDAYDQRYYRQWMHEIPPMMHVRRGTVIDVHHTILPLTARYRPNPERIFDAAIPLPGYRCMMTPSPEDLIVHSCCHLVHEGEVDNALRDMHDIACLLESNTGSGDFLHRLAAAASDHDLSEPVALALRLVNRFFPDACTMEQLEPFGAKRWERAHNALLRRYMRAIHPSSEGSIPLGTAIARQLVYVRAHRLRMPMGMLTRHLARKAWMHLTESPKTDARME</sequence>
<dbReference type="EMBL" id="CP048836">
    <property type="protein sequence ID" value="QID17127.1"/>
    <property type="molecule type" value="Genomic_DNA"/>
</dbReference>
<reference evidence="1 2" key="1">
    <citation type="submission" date="2020-02" db="EMBL/GenBank/DDBJ databases">
        <title>Nitrogenibacter mangrovi gen. nov., sp. nov. isolated from mangrove sediment, a denitrifying betaproteobacterium.</title>
        <authorList>
            <person name="Liao H."/>
            <person name="Tian Y."/>
        </authorList>
    </citation>
    <scope>NUCLEOTIDE SEQUENCE [LARGE SCALE GENOMIC DNA]</scope>
    <source>
        <strain evidence="1 2">M9-3-2</strain>
    </source>
</reference>
<accession>A0A6C1B0M4</accession>
<keyword evidence="2" id="KW-1185">Reference proteome</keyword>
<dbReference type="InterPro" id="IPR039498">
    <property type="entry name" value="NTP_transf_5"/>
</dbReference>
<dbReference type="Pfam" id="PF14907">
    <property type="entry name" value="NTP_transf_5"/>
    <property type="match status" value="1"/>
</dbReference>
<dbReference type="KEGG" id="azq:G3580_05405"/>
<evidence type="ECO:0000313" key="2">
    <source>
        <dbReference type="Proteomes" id="UP000501991"/>
    </source>
</evidence>
<dbReference type="Proteomes" id="UP000501991">
    <property type="component" value="Chromosome"/>
</dbReference>
<dbReference type="GO" id="GO:0016740">
    <property type="term" value="F:transferase activity"/>
    <property type="evidence" value="ECO:0007669"/>
    <property type="project" value="UniProtKB-KW"/>
</dbReference>
<name>A0A6C1B0M4_9RHOO</name>
<organism evidence="1 2">
    <name type="scientific">Nitrogeniibacter mangrovi</name>
    <dbReference type="NCBI Taxonomy" id="2016596"/>
    <lineage>
        <taxon>Bacteria</taxon>
        <taxon>Pseudomonadati</taxon>
        <taxon>Pseudomonadota</taxon>
        <taxon>Betaproteobacteria</taxon>
        <taxon>Rhodocyclales</taxon>
        <taxon>Zoogloeaceae</taxon>
        <taxon>Nitrogeniibacter</taxon>
    </lineage>
</organism>
<evidence type="ECO:0000313" key="1">
    <source>
        <dbReference type="EMBL" id="QID17127.1"/>
    </source>
</evidence>
<gene>
    <name evidence="1" type="ORF">G3580_05405</name>
</gene>
<proteinExistence type="predicted"/>
<keyword evidence="1" id="KW-0808">Transferase</keyword>
<protein>
    <submittedName>
        <fullName evidence="1">Nucleotidyltransferase family protein</fullName>
    </submittedName>
</protein>